<evidence type="ECO:0000256" key="6">
    <source>
        <dbReference type="ARBA" id="ARBA00023175"/>
    </source>
</evidence>
<evidence type="ECO:0000259" key="12">
    <source>
        <dbReference type="PROSITE" id="PS50067"/>
    </source>
</evidence>
<evidence type="ECO:0000313" key="13">
    <source>
        <dbReference type="EMBL" id="CAI5756063.1"/>
    </source>
</evidence>
<dbReference type="InterPro" id="IPR019821">
    <property type="entry name" value="Kinesin_motor_CS"/>
</dbReference>
<keyword evidence="7" id="KW-0206">Cytoskeleton</keyword>
<evidence type="ECO:0000256" key="5">
    <source>
        <dbReference type="ARBA" id="ARBA00022840"/>
    </source>
</evidence>
<feature type="domain" description="Kinesin motor" evidence="12">
    <location>
        <begin position="3"/>
        <end position="355"/>
    </location>
</feature>
<evidence type="ECO:0000313" key="14">
    <source>
        <dbReference type="Proteomes" id="UP001152885"/>
    </source>
</evidence>
<comment type="subcellular location">
    <subcellularLocation>
        <location evidence="1">Cytoplasm</location>
        <location evidence="1">Cytoskeleton</location>
    </subcellularLocation>
</comment>
<keyword evidence="6 8" id="KW-0505">Motor protein</keyword>
<dbReference type="OrthoDB" id="3176171at2759"/>
<dbReference type="PRINTS" id="PR00380">
    <property type="entry name" value="KINESINHEAVY"/>
</dbReference>
<comment type="similarity">
    <text evidence="8 9">Belongs to the TRAFAC class myosin-kinesin ATPase superfamily. Kinesin family.</text>
</comment>
<dbReference type="InterPro" id="IPR036961">
    <property type="entry name" value="Kinesin_motor_dom_sf"/>
</dbReference>
<feature type="binding site" evidence="8">
    <location>
        <begin position="107"/>
        <end position="114"/>
    </location>
    <ligand>
        <name>ATP</name>
        <dbReference type="ChEBI" id="CHEBI:30616"/>
    </ligand>
</feature>
<dbReference type="InterPro" id="IPR001752">
    <property type="entry name" value="Kinesin_motor_dom"/>
</dbReference>
<dbReference type="Proteomes" id="UP001152885">
    <property type="component" value="Unassembled WGS sequence"/>
</dbReference>
<dbReference type="PROSITE" id="PS50067">
    <property type="entry name" value="KINESIN_MOTOR_2"/>
    <property type="match status" value="1"/>
</dbReference>
<evidence type="ECO:0000256" key="4">
    <source>
        <dbReference type="ARBA" id="ARBA00022741"/>
    </source>
</evidence>
<dbReference type="GO" id="GO:0008017">
    <property type="term" value="F:microtubule binding"/>
    <property type="evidence" value="ECO:0007669"/>
    <property type="project" value="InterPro"/>
</dbReference>
<keyword evidence="5 8" id="KW-0067">ATP-binding</keyword>
<feature type="coiled-coil region" evidence="10">
    <location>
        <begin position="540"/>
        <end position="567"/>
    </location>
</feature>
<dbReference type="PANTHER" id="PTHR47970">
    <property type="entry name" value="KINESIN-LIKE PROTEIN KIF11"/>
    <property type="match status" value="1"/>
</dbReference>
<dbReference type="Pfam" id="PF00225">
    <property type="entry name" value="Kinesin"/>
    <property type="match status" value="1"/>
</dbReference>
<dbReference type="GO" id="GO:0005876">
    <property type="term" value="C:spindle microtubule"/>
    <property type="evidence" value="ECO:0007669"/>
    <property type="project" value="TreeGrafter"/>
</dbReference>
<keyword evidence="2" id="KW-0963">Cytoplasm</keyword>
<accession>A0A9W4XJK1</accession>
<dbReference type="AlphaFoldDB" id="A0A9W4XJK1"/>
<feature type="coiled-coil region" evidence="10">
    <location>
        <begin position="411"/>
        <end position="466"/>
    </location>
</feature>
<dbReference type="PROSITE" id="PS00411">
    <property type="entry name" value="KINESIN_MOTOR_1"/>
    <property type="match status" value="1"/>
</dbReference>
<sequence>MSNIQVVVRCRERNTQEIKAKSPIVLELTNDTFSSTESYITINHSLSSNTSSFNNSFSELNNNQKKTYKLDQIYGSQADQSLIYQNIGQPLLRDFLNGMNVTILAYGQTGTGKTYTMCGIDKDCDPNNNELAGIIPRLLRELFENLSSTTENDYIIKISYLEIYNEELIDLLSNTAKKLKIHEKLSSNNKKSKSINISNLSEYCINDLQQGLKFLKMGLNKKKTACTNLNESSSRSHTIFQIKLIKKDNNNDIYRVSKMNLVDLAGSENISRSGSIVKEAGGINQSLLTLGRVINSLTDSKIKHIPYRESKLTHILQDSLGGNTKTTLIATVSPAKLNIVETASTLDYACKAKNIKNLPINGNDSELILKKTLIKNISQELSQMNLDLIASRNKNGIYLDPENYKLLTNENESFKTQLKENNLKIESLNNKCSNLETTKIENQLEINNLLKENLSINEKYNNLKSDYDLLLSKLNEKDLVINKLNGQVNKVLEKSSNSATILVNLLSDHLNSSINLLNNTLNLNNQENATKLSNFQVEFKKKLNKYKQNLQSSIKSYQSKVDSVINKDVQEVIFIFQSNFQSLLKFHNGMHQNSQNIIMDFKIMNEKLSGYLKENYLDDLENNLNINLKNLLNTEFPPMIEKFRLLMNQELTKSINNVMNQYEKVASDEILKEKENILKMESNWHEGIRSILPNFENNLLKQDELFKSTEDNIKHINIKKFEKARLENNIKVDNLPDVSQLENITKEVSNTTNLLNSNLNEINENLVNLQSFDVKDAFKVSPFKERIIQLSHMKNKTTRSRSPSKIPTLHRSKSDLDEETIQPFNKKRKILQPLDSNYL</sequence>
<dbReference type="GO" id="GO:0007018">
    <property type="term" value="P:microtubule-based movement"/>
    <property type="evidence" value="ECO:0007669"/>
    <property type="project" value="InterPro"/>
</dbReference>
<evidence type="ECO:0000256" key="10">
    <source>
        <dbReference type="SAM" id="Coils"/>
    </source>
</evidence>
<dbReference type="InterPro" id="IPR047149">
    <property type="entry name" value="KIF11-like"/>
</dbReference>
<evidence type="ECO:0000256" key="8">
    <source>
        <dbReference type="PROSITE-ProRule" id="PRU00283"/>
    </source>
</evidence>
<dbReference type="GO" id="GO:0072686">
    <property type="term" value="C:mitotic spindle"/>
    <property type="evidence" value="ECO:0007669"/>
    <property type="project" value="TreeGrafter"/>
</dbReference>
<dbReference type="GO" id="GO:0005524">
    <property type="term" value="F:ATP binding"/>
    <property type="evidence" value="ECO:0007669"/>
    <property type="project" value="UniProtKB-UniRule"/>
</dbReference>
<keyword evidence="10" id="KW-0175">Coiled coil</keyword>
<dbReference type="SMART" id="SM00129">
    <property type="entry name" value="KISc"/>
    <property type="match status" value="1"/>
</dbReference>
<protein>
    <recommendedName>
        <fullName evidence="9">Kinesin-like protein</fullName>
    </recommendedName>
</protein>
<evidence type="ECO:0000256" key="1">
    <source>
        <dbReference type="ARBA" id="ARBA00004245"/>
    </source>
</evidence>
<keyword evidence="3 9" id="KW-0493">Microtubule</keyword>
<evidence type="ECO:0000256" key="3">
    <source>
        <dbReference type="ARBA" id="ARBA00022701"/>
    </source>
</evidence>
<dbReference type="EMBL" id="CANTUO010000001">
    <property type="protein sequence ID" value="CAI5756063.1"/>
    <property type="molecule type" value="Genomic_DNA"/>
</dbReference>
<evidence type="ECO:0000256" key="9">
    <source>
        <dbReference type="RuleBase" id="RU000394"/>
    </source>
</evidence>
<comment type="caution">
    <text evidence="13">The sequence shown here is derived from an EMBL/GenBank/DDBJ whole genome shotgun (WGS) entry which is preliminary data.</text>
</comment>
<evidence type="ECO:0000256" key="2">
    <source>
        <dbReference type="ARBA" id="ARBA00022490"/>
    </source>
</evidence>
<gene>
    <name evidence="13" type="ORF">CANVERA_P0581</name>
</gene>
<evidence type="ECO:0000256" key="11">
    <source>
        <dbReference type="SAM" id="MobiDB-lite"/>
    </source>
</evidence>
<dbReference type="SUPFAM" id="SSF52540">
    <property type="entry name" value="P-loop containing nucleoside triphosphate hydrolases"/>
    <property type="match status" value="1"/>
</dbReference>
<dbReference type="GO" id="GO:0008574">
    <property type="term" value="F:plus-end-directed microtubule motor activity"/>
    <property type="evidence" value="ECO:0007669"/>
    <property type="project" value="TreeGrafter"/>
</dbReference>
<keyword evidence="14" id="KW-1185">Reference proteome</keyword>
<dbReference type="GO" id="GO:0000073">
    <property type="term" value="P:initial mitotic spindle pole body separation"/>
    <property type="evidence" value="ECO:0007669"/>
    <property type="project" value="TreeGrafter"/>
</dbReference>
<feature type="region of interest" description="Disordered" evidence="11">
    <location>
        <begin position="794"/>
        <end position="821"/>
    </location>
</feature>
<dbReference type="InterPro" id="IPR027417">
    <property type="entry name" value="P-loop_NTPase"/>
</dbReference>
<proteinExistence type="inferred from homology"/>
<reference evidence="13" key="1">
    <citation type="submission" date="2022-12" db="EMBL/GenBank/DDBJ databases">
        <authorList>
            <person name="Brejova B."/>
        </authorList>
    </citation>
    <scope>NUCLEOTIDE SEQUENCE</scope>
</reference>
<evidence type="ECO:0000256" key="7">
    <source>
        <dbReference type="ARBA" id="ARBA00023212"/>
    </source>
</evidence>
<dbReference type="GO" id="GO:0005634">
    <property type="term" value="C:nucleus"/>
    <property type="evidence" value="ECO:0007669"/>
    <property type="project" value="TreeGrafter"/>
</dbReference>
<keyword evidence="4 8" id="KW-0547">Nucleotide-binding</keyword>
<name>A0A9W4XJK1_9ASCO</name>
<organism evidence="13 14">
    <name type="scientific">Candida verbasci</name>
    <dbReference type="NCBI Taxonomy" id="1227364"/>
    <lineage>
        <taxon>Eukaryota</taxon>
        <taxon>Fungi</taxon>
        <taxon>Dikarya</taxon>
        <taxon>Ascomycota</taxon>
        <taxon>Saccharomycotina</taxon>
        <taxon>Pichiomycetes</taxon>
        <taxon>Debaryomycetaceae</taxon>
        <taxon>Candida/Lodderomyces clade</taxon>
        <taxon>Candida</taxon>
    </lineage>
</organism>
<dbReference type="Gene3D" id="3.40.850.10">
    <property type="entry name" value="Kinesin motor domain"/>
    <property type="match status" value="1"/>
</dbReference>
<dbReference type="PANTHER" id="PTHR47970:SF12">
    <property type="entry name" value="KINESIN FAMILY MEMBER 11"/>
    <property type="match status" value="1"/>
</dbReference>